<sequence length="405" mass="42636">MAWLALVFAAPCALLRQTAVLAPPHPVLPRPIRLAAPDDDDALYASLRQRQQQIESRRGRQWRAAAFHSRVVLALDDWIRRLALEWPLAAVGTAAGGVLVADLRSGAVVARRAAHAEEARGLRREMRLLHGEYDGGGTLAVAMRGALVVSAGREGGARLWAVAAAAAELRSEGEIAAGAIVSAIEIERDGGALWLGTLDGHASRWVVGERREVVRVRAAAEVLCLALCEAAALVACGTADGGVQLFDSVTGEPRGEWRPLAFSGSSARRGERCRSVAFVEVNGTHAVVAAGSDGAIHMRSLGRMEDGALGFAAGAVCHQLMPSHGGAVVALEPAPGGCLISGAHDGTLRVWDLRDGREPPTPLYGLAGYKVWLGSVCCDGQRLVSDGADNTLICHDFSDEEGEDE</sequence>
<feature type="signal peptide" evidence="4">
    <location>
        <begin position="1"/>
        <end position="29"/>
    </location>
</feature>
<dbReference type="Proteomes" id="UP001515480">
    <property type="component" value="Unassembled WGS sequence"/>
</dbReference>
<proteinExistence type="predicted"/>
<dbReference type="SMART" id="SM00320">
    <property type="entry name" value="WD40"/>
    <property type="match status" value="3"/>
</dbReference>
<dbReference type="InterPro" id="IPR001680">
    <property type="entry name" value="WD40_rpt"/>
</dbReference>
<dbReference type="AlphaFoldDB" id="A0AB34JZJ3"/>
<keyword evidence="2" id="KW-0677">Repeat</keyword>
<reference evidence="5 6" key="1">
    <citation type="journal article" date="2024" name="Science">
        <title>Giant polyketide synthase enzymes in the biosynthesis of giant marine polyether toxins.</title>
        <authorList>
            <person name="Fallon T.R."/>
            <person name="Shende V.V."/>
            <person name="Wierzbicki I.H."/>
            <person name="Pendleton A.L."/>
            <person name="Watervoot N.F."/>
            <person name="Auber R.P."/>
            <person name="Gonzalez D.J."/>
            <person name="Wisecaver J.H."/>
            <person name="Moore B.S."/>
        </authorList>
    </citation>
    <scope>NUCLEOTIDE SEQUENCE [LARGE SCALE GENOMIC DNA]</scope>
    <source>
        <strain evidence="5 6">12B1</strain>
    </source>
</reference>
<dbReference type="SUPFAM" id="SSF50978">
    <property type="entry name" value="WD40 repeat-like"/>
    <property type="match status" value="1"/>
</dbReference>
<evidence type="ECO:0000313" key="6">
    <source>
        <dbReference type="Proteomes" id="UP001515480"/>
    </source>
</evidence>
<dbReference type="PANTHER" id="PTHR44019">
    <property type="entry name" value="WD REPEAT-CONTAINING PROTEIN 55"/>
    <property type="match status" value="1"/>
</dbReference>
<dbReference type="PROSITE" id="PS50082">
    <property type="entry name" value="WD_REPEATS_2"/>
    <property type="match status" value="1"/>
</dbReference>
<evidence type="ECO:0000256" key="1">
    <source>
        <dbReference type="ARBA" id="ARBA00022574"/>
    </source>
</evidence>
<dbReference type="InterPro" id="IPR050505">
    <property type="entry name" value="WDR55/POC1"/>
</dbReference>
<dbReference type="PROSITE" id="PS00678">
    <property type="entry name" value="WD_REPEATS_1"/>
    <property type="match status" value="1"/>
</dbReference>
<dbReference type="InterPro" id="IPR036322">
    <property type="entry name" value="WD40_repeat_dom_sf"/>
</dbReference>
<dbReference type="Pfam" id="PF00400">
    <property type="entry name" value="WD40"/>
    <property type="match status" value="1"/>
</dbReference>
<evidence type="ECO:0000256" key="3">
    <source>
        <dbReference type="PROSITE-ProRule" id="PRU00221"/>
    </source>
</evidence>
<evidence type="ECO:0000256" key="2">
    <source>
        <dbReference type="ARBA" id="ARBA00022737"/>
    </source>
</evidence>
<comment type="caution">
    <text evidence="5">The sequence shown here is derived from an EMBL/GenBank/DDBJ whole genome shotgun (WGS) entry which is preliminary data.</text>
</comment>
<feature type="chain" id="PRO_5044250901" evidence="4">
    <location>
        <begin position="30"/>
        <end position="405"/>
    </location>
</feature>
<keyword evidence="6" id="KW-1185">Reference proteome</keyword>
<dbReference type="PANTHER" id="PTHR44019:SF8">
    <property type="entry name" value="POC1 CENTRIOLAR PROTEIN HOMOLOG"/>
    <property type="match status" value="1"/>
</dbReference>
<dbReference type="EMBL" id="JBGBPQ010000003">
    <property type="protein sequence ID" value="KAL1527340.1"/>
    <property type="molecule type" value="Genomic_DNA"/>
</dbReference>
<feature type="repeat" description="WD" evidence="3">
    <location>
        <begin position="321"/>
        <end position="361"/>
    </location>
</feature>
<evidence type="ECO:0000313" key="5">
    <source>
        <dbReference type="EMBL" id="KAL1527340.1"/>
    </source>
</evidence>
<keyword evidence="4" id="KW-0732">Signal</keyword>
<protein>
    <submittedName>
        <fullName evidence="5">Uncharacterized protein</fullName>
    </submittedName>
</protein>
<dbReference type="PROSITE" id="PS50294">
    <property type="entry name" value="WD_REPEATS_REGION"/>
    <property type="match status" value="1"/>
</dbReference>
<keyword evidence="1 3" id="KW-0853">WD repeat</keyword>
<gene>
    <name evidence="5" type="ORF">AB1Y20_016010</name>
</gene>
<evidence type="ECO:0000256" key="4">
    <source>
        <dbReference type="SAM" id="SignalP"/>
    </source>
</evidence>
<dbReference type="Gene3D" id="2.130.10.10">
    <property type="entry name" value="YVTN repeat-like/Quinoprotein amine dehydrogenase"/>
    <property type="match status" value="2"/>
</dbReference>
<accession>A0AB34JZJ3</accession>
<organism evidence="5 6">
    <name type="scientific">Prymnesium parvum</name>
    <name type="common">Toxic golden alga</name>
    <dbReference type="NCBI Taxonomy" id="97485"/>
    <lineage>
        <taxon>Eukaryota</taxon>
        <taxon>Haptista</taxon>
        <taxon>Haptophyta</taxon>
        <taxon>Prymnesiophyceae</taxon>
        <taxon>Prymnesiales</taxon>
        <taxon>Prymnesiaceae</taxon>
        <taxon>Prymnesium</taxon>
    </lineage>
</organism>
<dbReference type="InterPro" id="IPR015943">
    <property type="entry name" value="WD40/YVTN_repeat-like_dom_sf"/>
</dbReference>
<name>A0AB34JZJ3_PRYPA</name>
<dbReference type="InterPro" id="IPR019775">
    <property type="entry name" value="WD40_repeat_CS"/>
</dbReference>